<sequence length="104" mass="10437">MPEEAPVTSAVRRPAACSIAPPLPARPPGRGKVPDGRRGDKGVRGGEACGCGPLCAQPTGSAAVSRRSAGICEWRGRGAGIPLHETCETCETCETGEAEAGGAP</sequence>
<comment type="caution">
    <text evidence="2">The sequence shown here is derived from an EMBL/GenBank/DDBJ whole genome shotgun (WGS) entry which is preliminary data.</text>
</comment>
<organism evidence="2 3">
    <name type="scientific">Streptomyces diastaticus subsp. diastaticus</name>
    <dbReference type="NCBI Taxonomy" id="68040"/>
    <lineage>
        <taxon>Bacteria</taxon>
        <taxon>Bacillati</taxon>
        <taxon>Actinomycetota</taxon>
        <taxon>Actinomycetes</taxon>
        <taxon>Kitasatosporales</taxon>
        <taxon>Streptomycetaceae</taxon>
        <taxon>Streptomyces</taxon>
        <taxon>Streptomyces diastaticus group</taxon>
    </lineage>
</organism>
<gene>
    <name evidence="2" type="ORF">Sdia_08890</name>
</gene>
<keyword evidence="3" id="KW-1185">Reference proteome</keyword>
<feature type="region of interest" description="Disordered" evidence="1">
    <location>
        <begin position="1"/>
        <end position="42"/>
    </location>
</feature>
<name>A0ABQ1CJ90_STRDI</name>
<evidence type="ECO:0000313" key="2">
    <source>
        <dbReference type="EMBL" id="GFH70121.1"/>
    </source>
</evidence>
<accession>A0ABQ1CJ90</accession>
<proteinExistence type="predicted"/>
<dbReference type="Proteomes" id="UP000472710">
    <property type="component" value="Unassembled WGS sequence"/>
</dbReference>
<dbReference type="EMBL" id="BLLN01000002">
    <property type="protein sequence ID" value="GFH70121.1"/>
    <property type="molecule type" value="Genomic_DNA"/>
</dbReference>
<evidence type="ECO:0000313" key="3">
    <source>
        <dbReference type="Proteomes" id="UP000472710"/>
    </source>
</evidence>
<protein>
    <submittedName>
        <fullName evidence="2">Uncharacterized protein</fullName>
    </submittedName>
</protein>
<evidence type="ECO:0000256" key="1">
    <source>
        <dbReference type="SAM" id="MobiDB-lite"/>
    </source>
</evidence>
<feature type="compositionally biased region" description="Basic and acidic residues" evidence="1">
    <location>
        <begin position="32"/>
        <end position="42"/>
    </location>
</feature>
<reference evidence="2 3" key="1">
    <citation type="submission" date="2020-02" db="EMBL/GenBank/DDBJ databases">
        <title>Whole genome shotgun sequence of Streptomyces diastaticus subsp. diastaticus NBRC 13412.</title>
        <authorList>
            <person name="Ichikawa N."/>
            <person name="Komaki H."/>
            <person name="Tamura T."/>
        </authorList>
    </citation>
    <scope>NUCLEOTIDE SEQUENCE [LARGE SCALE GENOMIC DNA]</scope>
    <source>
        <strain evidence="2 3">NBRC 13412</strain>
    </source>
</reference>